<keyword evidence="8" id="KW-0732">Signal</keyword>
<evidence type="ECO:0000256" key="6">
    <source>
        <dbReference type="ARBA" id="ARBA00023326"/>
    </source>
</evidence>
<evidence type="ECO:0000256" key="5">
    <source>
        <dbReference type="ARBA" id="ARBA00023295"/>
    </source>
</evidence>
<dbReference type="AlphaFoldDB" id="A0A5C5YDJ0"/>
<feature type="chain" id="PRO_5022907865" evidence="8">
    <location>
        <begin position="39"/>
        <end position="456"/>
    </location>
</feature>
<dbReference type="OrthoDB" id="221687at2"/>
<protein>
    <submittedName>
        <fullName evidence="10">Cellulase (Glycosyl hydrolase family 5)</fullName>
    </submittedName>
</protein>
<evidence type="ECO:0000256" key="2">
    <source>
        <dbReference type="ARBA" id="ARBA00022801"/>
    </source>
</evidence>
<name>A0A5C5YDJ0_9PLAN</name>
<dbReference type="InterPro" id="IPR050386">
    <property type="entry name" value="Glycosyl_hydrolase_5"/>
</dbReference>
<dbReference type="GO" id="GO:0008422">
    <property type="term" value="F:beta-glucosidase activity"/>
    <property type="evidence" value="ECO:0007669"/>
    <property type="project" value="TreeGrafter"/>
</dbReference>
<evidence type="ECO:0000256" key="8">
    <source>
        <dbReference type="SAM" id="SignalP"/>
    </source>
</evidence>
<keyword evidence="11" id="KW-1185">Reference proteome</keyword>
<dbReference type="Pfam" id="PF00150">
    <property type="entry name" value="Cellulase"/>
    <property type="match status" value="1"/>
</dbReference>
<dbReference type="RefSeq" id="WP_145293068.1">
    <property type="nucleotide sequence ID" value="NZ_CP036319.1"/>
</dbReference>
<organism evidence="10 11">
    <name type="scientific">Crateriforma conspicua</name>
    <dbReference type="NCBI Taxonomy" id="2527996"/>
    <lineage>
        <taxon>Bacteria</taxon>
        <taxon>Pseudomonadati</taxon>
        <taxon>Planctomycetota</taxon>
        <taxon>Planctomycetia</taxon>
        <taxon>Planctomycetales</taxon>
        <taxon>Planctomycetaceae</taxon>
        <taxon>Crateriforma</taxon>
    </lineage>
</organism>
<dbReference type="InterPro" id="IPR001547">
    <property type="entry name" value="Glyco_hydro_5"/>
</dbReference>
<dbReference type="GO" id="GO:0005576">
    <property type="term" value="C:extracellular region"/>
    <property type="evidence" value="ECO:0007669"/>
    <property type="project" value="TreeGrafter"/>
</dbReference>
<keyword evidence="2 7" id="KW-0378">Hydrolase</keyword>
<evidence type="ECO:0000313" key="10">
    <source>
        <dbReference type="EMBL" id="TWT72511.1"/>
    </source>
</evidence>
<evidence type="ECO:0000256" key="3">
    <source>
        <dbReference type="ARBA" id="ARBA00023001"/>
    </source>
</evidence>
<proteinExistence type="inferred from homology"/>
<sequence length="456" mass="52484" precursor="true">MSLQFSSLNSCCFHTRPARIAFSLAACLLLLAPTGVTAKQPAGHGGPSASKKVNDPPRVIVRRTAWGKTVTGSTGQLLRGGVIPVFKYRRDLIGTEHGPETDYARDPEFYDQMKAAGVNAIRLVFFDPWQRSHGDYVTDQPYPYMPITVQDVYRQGLADEGDRKAAKRVLREERDKLFDDFDTIIDLAAQRGMYVMINYHDVFGYTDPDFDGGIPIDDWQFGYTDNQTYLNTFWNWMSKRYKNRTHVFFELMNEPVGYHPNDYSDDDIQAIYDLYRRVRRRAPKTHLVLGSFVTPASWNERTMLAIADQWESMGVDFTNASIGYHGYDTSDLPWTSDDVTEVAQKYAILNTEQNFPEYVDDGTGDPDAPGYDGDFYGHQSMERLNISWFSWNTAGPDEFEANFEGLLRAEAAAKGFLWDAELWLADLVQYYQNQRGFFARFIYYAMKCYFWRVTFF</sequence>
<dbReference type="InterPro" id="IPR017853">
    <property type="entry name" value="GH"/>
</dbReference>
<dbReference type="PANTHER" id="PTHR31297:SF41">
    <property type="entry name" value="ENDOGLUCANASE, PUTATIVE (AFU_ORTHOLOGUE AFUA_5G01830)-RELATED"/>
    <property type="match status" value="1"/>
</dbReference>
<dbReference type="GO" id="GO:0030245">
    <property type="term" value="P:cellulose catabolic process"/>
    <property type="evidence" value="ECO:0007669"/>
    <property type="project" value="UniProtKB-KW"/>
</dbReference>
<dbReference type="Proteomes" id="UP000317238">
    <property type="component" value="Unassembled WGS sequence"/>
</dbReference>
<dbReference type="InterPro" id="IPR018087">
    <property type="entry name" value="Glyco_hydro_5_CS"/>
</dbReference>
<evidence type="ECO:0000256" key="1">
    <source>
        <dbReference type="ARBA" id="ARBA00005641"/>
    </source>
</evidence>
<keyword evidence="5 7" id="KW-0326">Glycosidase</keyword>
<dbReference type="PANTHER" id="PTHR31297">
    <property type="entry name" value="GLUCAN ENDO-1,6-BETA-GLUCOSIDASE B"/>
    <property type="match status" value="1"/>
</dbReference>
<evidence type="ECO:0000256" key="4">
    <source>
        <dbReference type="ARBA" id="ARBA00023277"/>
    </source>
</evidence>
<gene>
    <name evidence="10" type="ORF">Pan14r_48310</name>
</gene>
<dbReference type="EMBL" id="SJPL01000001">
    <property type="protein sequence ID" value="TWT72511.1"/>
    <property type="molecule type" value="Genomic_DNA"/>
</dbReference>
<dbReference type="GO" id="GO:0009986">
    <property type="term" value="C:cell surface"/>
    <property type="evidence" value="ECO:0007669"/>
    <property type="project" value="TreeGrafter"/>
</dbReference>
<comment type="similarity">
    <text evidence="1 7">Belongs to the glycosyl hydrolase 5 (cellulase A) family.</text>
</comment>
<dbReference type="SUPFAM" id="SSF51445">
    <property type="entry name" value="(Trans)glycosidases"/>
    <property type="match status" value="1"/>
</dbReference>
<keyword evidence="4" id="KW-0119">Carbohydrate metabolism</keyword>
<evidence type="ECO:0000256" key="7">
    <source>
        <dbReference type="RuleBase" id="RU361153"/>
    </source>
</evidence>
<dbReference type="PROSITE" id="PS00659">
    <property type="entry name" value="GLYCOSYL_HYDROL_F5"/>
    <property type="match status" value="1"/>
</dbReference>
<reference evidence="10 11" key="1">
    <citation type="submission" date="2019-02" db="EMBL/GenBank/DDBJ databases">
        <title>Deep-cultivation of Planctomycetes and their phenomic and genomic characterization uncovers novel biology.</title>
        <authorList>
            <person name="Wiegand S."/>
            <person name="Jogler M."/>
            <person name="Boedeker C."/>
            <person name="Pinto D."/>
            <person name="Vollmers J."/>
            <person name="Rivas-Marin E."/>
            <person name="Kohn T."/>
            <person name="Peeters S.H."/>
            <person name="Heuer A."/>
            <person name="Rast P."/>
            <person name="Oberbeckmann S."/>
            <person name="Bunk B."/>
            <person name="Jeske O."/>
            <person name="Meyerdierks A."/>
            <person name="Storesund J.E."/>
            <person name="Kallscheuer N."/>
            <person name="Luecker S."/>
            <person name="Lage O.M."/>
            <person name="Pohl T."/>
            <person name="Merkel B.J."/>
            <person name="Hornburger P."/>
            <person name="Mueller R.-W."/>
            <person name="Bruemmer F."/>
            <person name="Labrenz M."/>
            <person name="Spormann A.M."/>
            <person name="Op Den Camp H."/>
            <person name="Overmann J."/>
            <person name="Amann R."/>
            <person name="Jetten M.S.M."/>
            <person name="Mascher T."/>
            <person name="Medema M.H."/>
            <person name="Devos D.P."/>
            <person name="Kaster A.-K."/>
            <person name="Ovreas L."/>
            <person name="Rohde M."/>
            <person name="Galperin M.Y."/>
            <person name="Jogler C."/>
        </authorList>
    </citation>
    <scope>NUCLEOTIDE SEQUENCE [LARGE SCALE GENOMIC DNA]</scope>
    <source>
        <strain evidence="10 11">Pan14r</strain>
    </source>
</reference>
<dbReference type="Gene3D" id="3.20.20.80">
    <property type="entry name" value="Glycosidases"/>
    <property type="match status" value="1"/>
</dbReference>
<keyword evidence="6" id="KW-0624">Polysaccharide degradation</keyword>
<keyword evidence="3" id="KW-0136">Cellulose degradation</keyword>
<evidence type="ECO:0000313" key="11">
    <source>
        <dbReference type="Proteomes" id="UP000317238"/>
    </source>
</evidence>
<feature type="domain" description="Glycoside hydrolase family 5" evidence="9">
    <location>
        <begin position="101"/>
        <end position="356"/>
    </location>
</feature>
<evidence type="ECO:0000259" key="9">
    <source>
        <dbReference type="Pfam" id="PF00150"/>
    </source>
</evidence>
<feature type="signal peptide" evidence="8">
    <location>
        <begin position="1"/>
        <end position="38"/>
    </location>
</feature>
<accession>A0A5C5YDJ0</accession>
<comment type="caution">
    <text evidence="10">The sequence shown here is derived from an EMBL/GenBank/DDBJ whole genome shotgun (WGS) entry which is preliminary data.</text>
</comment>